<accession>A0A7X5XZ50</accession>
<comment type="caution">
    <text evidence="2">The sequence shown here is derived from an EMBL/GenBank/DDBJ whole genome shotgun (WGS) entry which is preliminary data.</text>
</comment>
<dbReference type="Proteomes" id="UP000531251">
    <property type="component" value="Unassembled WGS sequence"/>
</dbReference>
<keyword evidence="3" id="KW-1185">Reference proteome</keyword>
<evidence type="ECO:0008006" key="4">
    <source>
        <dbReference type="Google" id="ProtNLM"/>
    </source>
</evidence>
<evidence type="ECO:0000313" key="2">
    <source>
        <dbReference type="EMBL" id="NJB97633.1"/>
    </source>
</evidence>
<protein>
    <recommendedName>
        <fullName evidence="4">Tetratricopeptide repeat protein</fullName>
    </recommendedName>
</protein>
<sequence length="607" mass="64488">MRRLLIVALLASTAAAPPSDPAHAPADHGAAPAAPAADAATPAAAPAGRPVLPPFAATLAQMPIVTDSRDWPELSEEAAWDEIIHAKPETRQLARWHYVGSLIRRGMGAEALGVLETMESDDEDLALVAPFQLATGAALVMIGHNRDAVQALSLPELEGNAEACAWRVRALAGTGDAKAAARQINCAVPAINGRTPQERKPFTLAAARGAIAIGQGQPAIAWLKLFGEQDPQANLLRGKALLASGDPAEGLFRLSRAELSGSPEIQAEAKLAHIEGDLKLHRIDPSEGVKRLEALRYGWRGDEIEASALRLEYQLALETNNRRAALRSAATLFRFYRPDGDSGPMLKQIQTWLAEMLAPDSGTPLPEAAGLYWDYKELGPAGAEGDALALRLAERLQNAGLYPRAAELLQYQLMQRRQDVAQGPLSVKVASLFILSGDPVKALDTLHATEQASYSDAMRFDRKRIEAVALYKLGREDAAMAALDGVPGGSGVRSEIHWRTRNWGSFITENEATLPAPGAMTPPAQAIVLRQAVALAMLNQEAKLQALRARYGAAFKALPSAQAFDLLTQPSPTVDPARISAAMAAIPEASPTGAIGDLMDATSSTTG</sequence>
<evidence type="ECO:0000256" key="1">
    <source>
        <dbReference type="SAM" id="MobiDB-lite"/>
    </source>
</evidence>
<dbReference type="EMBL" id="JAATJB010000005">
    <property type="protein sequence ID" value="NJB97633.1"/>
    <property type="molecule type" value="Genomic_DNA"/>
</dbReference>
<proteinExistence type="predicted"/>
<gene>
    <name evidence="2" type="ORF">GGR89_001948</name>
</gene>
<evidence type="ECO:0000313" key="3">
    <source>
        <dbReference type="Proteomes" id="UP000531251"/>
    </source>
</evidence>
<name>A0A7X5XZ50_9SPHN</name>
<dbReference type="AlphaFoldDB" id="A0A7X5XZ50"/>
<organism evidence="2 3">
    <name type="scientific">Sphingomonas trueperi</name>
    <dbReference type="NCBI Taxonomy" id="53317"/>
    <lineage>
        <taxon>Bacteria</taxon>
        <taxon>Pseudomonadati</taxon>
        <taxon>Pseudomonadota</taxon>
        <taxon>Alphaproteobacteria</taxon>
        <taxon>Sphingomonadales</taxon>
        <taxon>Sphingomonadaceae</taxon>
        <taxon>Sphingomonas</taxon>
    </lineage>
</organism>
<reference evidence="2 3" key="1">
    <citation type="submission" date="2020-03" db="EMBL/GenBank/DDBJ databases">
        <title>Genomic Encyclopedia of Type Strains, Phase IV (KMG-IV): sequencing the most valuable type-strain genomes for metagenomic binning, comparative biology and taxonomic classification.</title>
        <authorList>
            <person name="Goeker M."/>
        </authorList>
    </citation>
    <scope>NUCLEOTIDE SEQUENCE [LARGE SCALE GENOMIC DNA]</scope>
    <source>
        <strain evidence="2 3">DSM 7225</strain>
    </source>
</reference>
<dbReference type="RefSeq" id="WP_125971845.1">
    <property type="nucleotide sequence ID" value="NZ_JAATJB010000005.1"/>
</dbReference>
<feature type="region of interest" description="Disordered" evidence="1">
    <location>
        <begin position="16"/>
        <end position="45"/>
    </location>
</feature>